<accession>A0ABN9QTZ7</accession>
<evidence type="ECO:0000313" key="4">
    <source>
        <dbReference type="Proteomes" id="UP001189429"/>
    </source>
</evidence>
<sequence>PAPMAASVDLGIIDVVIDGATVQVSSAILAMASPVFARMLGSGMKEGADRRVELPGKSKAEFEEFLRFLHPATARAAEVNESNVDFLVEWFN</sequence>
<gene>
    <name evidence="3" type="ORF">PCOR1329_LOCUS14139</name>
</gene>
<dbReference type="EMBL" id="CAUYUJ010004213">
    <property type="protein sequence ID" value="CAK0808587.1"/>
    <property type="molecule type" value="Genomic_DNA"/>
</dbReference>
<dbReference type="Pfam" id="PF00651">
    <property type="entry name" value="BTB"/>
    <property type="match status" value="1"/>
</dbReference>
<dbReference type="Proteomes" id="UP001189429">
    <property type="component" value="Unassembled WGS sequence"/>
</dbReference>
<keyword evidence="1" id="KW-0812">Transmembrane</keyword>
<keyword evidence="1" id="KW-1133">Transmembrane helix</keyword>
<feature type="domain" description="BTB" evidence="2">
    <location>
        <begin position="15"/>
        <end position="78"/>
    </location>
</feature>
<dbReference type="SUPFAM" id="SSF54695">
    <property type="entry name" value="POZ domain"/>
    <property type="match status" value="1"/>
</dbReference>
<evidence type="ECO:0000256" key="1">
    <source>
        <dbReference type="SAM" id="Phobius"/>
    </source>
</evidence>
<dbReference type="InterPro" id="IPR000210">
    <property type="entry name" value="BTB/POZ_dom"/>
</dbReference>
<feature type="transmembrane region" description="Helical" evidence="1">
    <location>
        <begin position="20"/>
        <end position="41"/>
    </location>
</feature>
<evidence type="ECO:0000313" key="3">
    <source>
        <dbReference type="EMBL" id="CAK0808587.1"/>
    </source>
</evidence>
<keyword evidence="1" id="KW-0472">Membrane</keyword>
<dbReference type="PROSITE" id="PS50097">
    <property type="entry name" value="BTB"/>
    <property type="match status" value="1"/>
</dbReference>
<protein>
    <recommendedName>
        <fullName evidence="2">BTB domain-containing protein</fullName>
    </recommendedName>
</protein>
<reference evidence="3" key="1">
    <citation type="submission" date="2023-10" db="EMBL/GenBank/DDBJ databases">
        <authorList>
            <person name="Chen Y."/>
            <person name="Shah S."/>
            <person name="Dougan E. K."/>
            <person name="Thang M."/>
            <person name="Chan C."/>
        </authorList>
    </citation>
    <scope>NUCLEOTIDE SEQUENCE [LARGE SCALE GENOMIC DNA]</scope>
</reference>
<feature type="non-terminal residue" evidence="3">
    <location>
        <position position="1"/>
    </location>
</feature>
<dbReference type="Gene3D" id="3.30.710.10">
    <property type="entry name" value="Potassium Channel Kv1.1, Chain A"/>
    <property type="match status" value="1"/>
</dbReference>
<evidence type="ECO:0000259" key="2">
    <source>
        <dbReference type="PROSITE" id="PS50097"/>
    </source>
</evidence>
<comment type="caution">
    <text evidence="3">The sequence shown here is derived from an EMBL/GenBank/DDBJ whole genome shotgun (WGS) entry which is preliminary data.</text>
</comment>
<organism evidence="3 4">
    <name type="scientific">Prorocentrum cordatum</name>
    <dbReference type="NCBI Taxonomy" id="2364126"/>
    <lineage>
        <taxon>Eukaryota</taxon>
        <taxon>Sar</taxon>
        <taxon>Alveolata</taxon>
        <taxon>Dinophyceae</taxon>
        <taxon>Prorocentrales</taxon>
        <taxon>Prorocentraceae</taxon>
        <taxon>Prorocentrum</taxon>
    </lineage>
</organism>
<name>A0ABN9QTZ7_9DINO</name>
<dbReference type="CDD" id="cd18186">
    <property type="entry name" value="BTB_POZ_ZBTB_KLHL-like"/>
    <property type="match status" value="1"/>
</dbReference>
<feature type="non-terminal residue" evidence="3">
    <location>
        <position position="92"/>
    </location>
</feature>
<proteinExistence type="predicted"/>
<dbReference type="InterPro" id="IPR011333">
    <property type="entry name" value="SKP1/BTB/POZ_sf"/>
</dbReference>
<keyword evidence="4" id="KW-1185">Reference proteome</keyword>